<dbReference type="Proteomes" id="UP000386847">
    <property type="component" value="Chromosome"/>
</dbReference>
<keyword evidence="2" id="KW-0472">Membrane</keyword>
<feature type="region of interest" description="Disordered" evidence="1">
    <location>
        <begin position="42"/>
        <end position="62"/>
    </location>
</feature>
<organism evidence="3 4">
    <name type="scientific">Raineyella fluvialis</name>
    <dbReference type="NCBI Taxonomy" id="2662261"/>
    <lineage>
        <taxon>Bacteria</taxon>
        <taxon>Bacillati</taxon>
        <taxon>Actinomycetota</taxon>
        <taxon>Actinomycetes</taxon>
        <taxon>Propionibacteriales</taxon>
        <taxon>Propionibacteriaceae</taxon>
        <taxon>Raineyella</taxon>
    </lineage>
</organism>
<feature type="transmembrane region" description="Helical" evidence="2">
    <location>
        <begin position="83"/>
        <end position="103"/>
    </location>
</feature>
<dbReference type="AlphaFoldDB" id="A0A5Q2FJ15"/>
<evidence type="ECO:0000256" key="2">
    <source>
        <dbReference type="SAM" id="Phobius"/>
    </source>
</evidence>
<feature type="transmembrane region" description="Helical" evidence="2">
    <location>
        <begin position="6"/>
        <end position="29"/>
    </location>
</feature>
<protein>
    <submittedName>
        <fullName evidence="3">Uncharacterized protein</fullName>
    </submittedName>
</protein>
<feature type="transmembrane region" description="Helical" evidence="2">
    <location>
        <begin position="123"/>
        <end position="145"/>
    </location>
</feature>
<feature type="compositionally biased region" description="Basic and acidic residues" evidence="1">
    <location>
        <begin position="42"/>
        <end position="58"/>
    </location>
</feature>
<keyword evidence="4" id="KW-1185">Reference proteome</keyword>
<name>A0A5Q2FJ15_9ACTN</name>
<evidence type="ECO:0000313" key="3">
    <source>
        <dbReference type="EMBL" id="QGF24645.1"/>
    </source>
</evidence>
<evidence type="ECO:0000256" key="1">
    <source>
        <dbReference type="SAM" id="MobiDB-lite"/>
    </source>
</evidence>
<dbReference type="EMBL" id="CP045725">
    <property type="protein sequence ID" value="QGF24645.1"/>
    <property type="molecule type" value="Genomic_DNA"/>
</dbReference>
<proteinExistence type="predicted"/>
<dbReference type="RefSeq" id="WP_153573174.1">
    <property type="nucleotide sequence ID" value="NZ_CP045725.1"/>
</dbReference>
<sequence>MTEWLHVLVHAVVVVLCALLAVGPGGRVVTAVFRRVDRSEAPSRPRVTRSGEGDHPEDQGPATVEEAAAVLRGGLWIGRLERLAVFATLAAGYPNGLAVAVAVKALARYPELRSTTGAAAERFIIGTFVSVLWAAGWAGLARWILTLW</sequence>
<evidence type="ECO:0000313" key="4">
    <source>
        <dbReference type="Proteomes" id="UP000386847"/>
    </source>
</evidence>
<keyword evidence="2" id="KW-0812">Transmembrane</keyword>
<keyword evidence="2" id="KW-1133">Transmembrane helix</keyword>
<dbReference type="KEGG" id="rain:Rai3103_14515"/>
<reference evidence="3 4" key="1">
    <citation type="submission" date="2019-10" db="EMBL/GenBank/DDBJ databases">
        <title>Genomic analysis of Raineyella sp. CBA3103.</title>
        <authorList>
            <person name="Roh S.W."/>
        </authorList>
    </citation>
    <scope>NUCLEOTIDE SEQUENCE [LARGE SCALE GENOMIC DNA]</scope>
    <source>
        <strain evidence="3 4">CBA3103</strain>
    </source>
</reference>
<gene>
    <name evidence="3" type="ORF">Rai3103_14515</name>
</gene>
<accession>A0A5Q2FJ15</accession>